<comment type="subunit">
    <text evidence="4">Component of the exocyst complex.</text>
</comment>
<keyword evidence="3 4" id="KW-0268">Exocytosis</keyword>
<evidence type="ECO:0000256" key="2">
    <source>
        <dbReference type="ARBA" id="ARBA00022448"/>
    </source>
</evidence>
<comment type="caution">
    <text evidence="7">The sequence shown here is derived from an EMBL/GenBank/DDBJ whole genome shotgun (WGS) entry which is preliminary data.</text>
</comment>
<feature type="domain" description="Exocyst complex component EXOC2/Sec5 N-terminal" evidence="6">
    <location>
        <begin position="82"/>
        <end position="990"/>
    </location>
</feature>
<evidence type="ECO:0000256" key="5">
    <source>
        <dbReference type="SAM" id="MobiDB-lite"/>
    </source>
</evidence>
<sequence>MIEQNASESYLASFYGMDNLYPQELGDVWKPVNTSPSGGQLVVDDIVNLTVDQQFDELNKLVCGGSTDANASNGAGKFTDFEDPLGYPRMVDTLVSKKIVQGKQDPKLYQFLVSSKEFQPQQYLTQVHQDSSVNDLVRSLKYLEKNIESQTTELRQVIDQNYLKFADCKKSIDDLLVEFKKTKTQAQRERDNTKVFNPTRNRKRQSALVQGTGTTLATNPSSSDSVSLSADLDEGLKNLITTTDLMIKPIIDHKNKEVKLNKLIEFINANKFFFDLPSRMIEYLKTHNHEQLIEEYHRYLKKRIELDAENANLKSNGSSADLDTLLANTALIKTFKEVENIIDEYRKKTYKELLTIDHEASSGRSMFRNANNAKFISLVDKLYQLNPSSVSGGSTENPIYEFLTLQLDGLKKELKYQLEKFERKFSMMQRKLLDYLNSLKSYREGGSNISYISEKYSGVEDFLKSSSITSTSATGSKGSGIDDSLILEIFDTNDNLDISIINETWLVLFNFISYLDDSFMKKMIKFINNYIHYNTQGNNSFPPIDADGSIRESYIKFMVSVTNKLVNIFNDPNNQPTTNLIESSPKNYSSFVPNHSNSLSTIYYLSNISRCINHVLTKIGKSINSIGKGSDTNAIVKNLRNSSSTINQRIIEAVCAVWVNDCSQFYDLESWEMQKQTGLGEGVSYTKTVSIMESYESYVLTKVARLVFMRDDQGKSYDERDEIIPDGIPGESVRIVSAHPSKRILVSIEIQFMRSLKVLIDSILKRYSIEKENSEFGLYKVLTMNNFDELSRLTYPKLIAKFDKVFSNNLGDQNLKLYADIDKASLTILEDILIREKKLVDELVTKHFTQTIYLTSKSKDICVDGFVYNVLVHFVKLVHTIKPLTGGDIFITIINELQTYFLKIIIENMRNVPHDEHYLPMIGNLRLSVNFFVEVFAQSNALNLNEYCIKLVEIIFGEIDEAGNPSYSEREFDLVLARNLKESENEFDSLY</sequence>
<feature type="region of interest" description="Disordered" evidence="5">
    <location>
        <begin position="187"/>
        <end position="224"/>
    </location>
</feature>
<dbReference type="InterPro" id="IPR039481">
    <property type="entry name" value="EXOC2/Sec5_N_dom"/>
</dbReference>
<dbReference type="GO" id="GO:0000145">
    <property type="term" value="C:exocyst"/>
    <property type="evidence" value="ECO:0007669"/>
    <property type="project" value="UniProtKB-UniRule"/>
</dbReference>
<name>A0A9P0VVZ6_9ASCO</name>
<organism evidence="7 8">
    <name type="scientific">[Candida] railenensis</name>
    <dbReference type="NCBI Taxonomy" id="45579"/>
    <lineage>
        <taxon>Eukaryota</taxon>
        <taxon>Fungi</taxon>
        <taxon>Dikarya</taxon>
        <taxon>Ascomycota</taxon>
        <taxon>Saccharomycotina</taxon>
        <taxon>Pichiomycetes</taxon>
        <taxon>Debaryomycetaceae</taxon>
        <taxon>Kurtzmaniella</taxon>
    </lineage>
</organism>
<dbReference type="AlphaFoldDB" id="A0A9P0VVZ6"/>
<dbReference type="PANTHER" id="PTHR13043:SF1">
    <property type="entry name" value="EXOCYST COMPLEX COMPONENT 2"/>
    <property type="match status" value="1"/>
</dbReference>
<dbReference type="GO" id="GO:0006893">
    <property type="term" value="P:Golgi to plasma membrane transport"/>
    <property type="evidence" value="ECO:0007669"/>
    <property type="project" value="UniProtKB-UniRule"/>
</dbReference>
<feature type="compositionally biased region" description="Polar residues" evidence="5">
    <location>
        <begin position="207"/>
        <end position="220"/>
    </location>
</feature>
<evidence type="ECO:0000256" key="1">
    <source>
        <dbReference type="ARBA" id="ARBA00010578"/>
    </source>
</evidence>
<evidence type="ECO:0000256" key="3">
    <source>
        <dbReference type="ARBA" id="ARBA00022483"/>
    </source>
</evidence>
<dbReference type="PANTHER" id="PTHR13043">
    <property type="entry name" value="EXOCYST COMPLEX COMPONENT SEC5"/>
    <property type="match status" value="1"/>
</dbReference>
<evidence type="ECO:0000259" key="6">
    <source>
        <dbReference type="Pfam" id="PF15469"/>
    </source>
</evidence>
<gene>
    <name evidence="7" type="ORF">CLIB1423_01S00298</name>
</gene>
<dbReference type="InterPro" id="IPR029175">
    <property type="entry name" value="EXOC2/Sec5"/>
</dbReference>
<dbReference type="Pfam" id="PF15469">
    <property type="entry name" value="Sec5"/>
    <property type="match status" value="1"/>
</dbReference>
<dbReference type="GO" id="GO:0015031">
    <property type="term" value="P:protein transport"/>
    <property type="evidence" value="ECO:0007669"/>
    <property type="project" value="UniProtKB-KW"/>
</dbReference>
<evidence type="ECO:0000256" key="4">
    <source>
        <dbReference type="RuleBase" id="RU365069"/>
    </source>
</evidence>
<dbReference type="OrthoDB" id="26242at2759"/>
<keyword evidence="4" id="KW-0653">Protein transport</keyword>
<comment type="function">
    <text evidence="4">Component of the exocyst complex involved in the docking of exocytic vesicles with fusion sites on the plasma membrane.</text>
</comment>
<evidence type="ECO:0000313" key="7">
    <source>
        <dbReference type="EMBL" id="CAH2350007.1"/>
    </source>
</evidence>
<dbReference type="EMBL" id="CAKXYY010000001">
    <property type="protein sequence ID" value="CAH2350007.1"/>
    <property type="molecule type" value="Genomic_DNA"/>
</dbReference>
<protein>
    <recommendedName>
        <fullName evidence="4">Exocyst complex component SEC5</fullName>
    </recommendedName>
</protein>
<keyword evidence="8" id="KW-1185">Reference proteome</keyword>
<reference evidence="7" key="1">
    <citation type="submission" date="2022-03" db="EMBL/GenBank/DDBJ databases">
        <authorList>
            <person name="Legras J.-L."/>
            <person name="Devillers H."/>
            <person name="Grondin C."/>
        </authorList>
    </citation>
    <scope>NUCLEOTIDE SEQUENCE</scope>
    <source>
        <strain evidence="7">CLIB 1423</strain>
    </source>
</reference>
<dbReference type="GO" id="GO:0006887">
    <property type="term" value="P:exocytosis"/>
    <property type="evidence" value="ECO:0007669"/>
    <property type="project" value="UniProtKB-KW"/>
</dbReference>
<proteinExistence type="inferred from homology"/>
<comment type="similarity">
    <text evidence="1 4">Belongs to the SEC5 family.</text>
</comment>
<dbReference type="Proteomes" id="UP000837801">
    <property type="component" value="Unassembled WGS sequence"/>
</dbReference>
<keyword evidence="2 4" id="KW-0813">Transport</keyword>
<accession>A0A9P0VVZ6</accession>
<evidence type="ECO:0000313" key="8">
    <source>
        <dbReference type="Proteomes" id="UP000837801"/>
    </source>
</evidence>